<dbReference type="PANTHER" id="PTHR44259:SF107">
    <property type="entry name" value="F-BOX PROTEIN SKIP23-LIKE"/>
    <property type="match status" value="1"/>
</dbReference>
<dbReference type="Gramene" id="PRQ24928">
    <property type="protein sequence ID" value="PRQ24928"/>
    <property type="gene ID" value="RchiOBHm_Chr6g0277851"/>
</dbReference>
<dbReference type="OMA" id="WHNVATE"/>
<dbReference type="EMBL" id="PDCK01000044">
    <property type="protein sequence ID" value="PRQ24928.1"/>
    <property type="molecule type" value="Genomic_DNA"/>
</dbReference>
<dbReference type="InterPro" id="IPR005174">
    <property type="entry name" value="KIB1-4_b-propeller"/>
</dbReference>
<sequence>MLLISSADEENSWNLYNVVDDKILDMQLRVPNRRFCGSSKGWLIFVDESFAVTLLNPFCSNVRGKKKKTNVTIIRLPPLHGKKVWIQTCDYYVFKAILSADPILDPKDCILTVINAEYGRLAFIRPTSRDKRWTYVDRKWGLIEEVVYSEGKIYAVDNNSQLFSFDINSLSKLELGQGLSSDGFSKRYLVFNSNKKQFWMVKRYIQYQKVKRETTKFKVFKMNFDEHEWIEIETLDDVAVFVGDNSSVSVAASDFPGCRSNCIYFSHDEDTCGTLEPYGPNDCGVYEITSHRFLQPYLDDSKKLLKLTRQPPIWFVPSFQL</sequence>
<organism evidence="2 3">
    <name type="scientific">Rosa chinensis</name>
    <name type="common">China rose</name>
    <dbReference type="NCBI Taxonomy" id="74649"/>
    <lineage>
        <taxon>Eukaryota</taxon>
        <taxon>Viridiplantae</taxon>
        <taxon>Streptophyta</taxon>
        <taxon>Embryophyta</taxon>
        <taxon>Tracheophyta</taxon>
        <taxon>Spermatophyta</taxon>
        <taxon>Magnoliopsida</taxon>
        <taxon>eudicotyledons</taxon>
        <taxon>Gunneridae</taxon>
        <taxon>Pentapetalae</taxon>
        <taxon>rosids</taxon>
        <taxon>fabids</taxon>
        <taxon>Rosales</taxon>
        <taxon>Rosaceae</taxon>
        <taxon>Rosoideae</taxon>
        <taxon>Rosoideae incertae sedis</taxon>
        <taxon>Rosa</taxon>
    </lineage>
</organism>
<dbReference type="Proteomes" id="UP000238479">
    <property type="component" value="Chromosome 6"/>
</dbReference>
<gene>
    <name evidence="2" type="ORF">RchiOBHm_Chr6g0277851</name>
</gene>
<evidence type="ECO:0000313" key="2">
    <source>
        <dbReference type="EMBL" id="PRQ24928.1"/>
    </source>
</evidence>
<evidence type="ECO:0000313" key="3">
    <source>
        <dbReference type="Proteomes" id="UP000238479"/>
    </source>
</evidence>
<dbReference type="AlphaFoldDB" id="A0A2P6PSL2"/>
<dbReference type="Pfam" id="PF03478">
    <property type="entry name" value="Beta-prop_KIB1-4"/>
    <property type="match status" value="1"/>
</dbReference>
<feature type="domain" description="KIB1-4 beta-propeller" evidence="1">
    <location>
        <begin position="15"/>
        <end position="286"/>
    </location>
</feature>
<reference evidence="2 3" key="1">
    <citation type="journal article" date="2018" name="Nat. Genet.">
        <title>The Rosa genome provides new insights in the design of modern roses.</title>
        <authorList>
            <person name="Bendahmane M."/>
        </authorList>
    </citation>
    <scope>NUCLEOTIDE SEQUENCE [LARGE SCALE GENOMIC DNA]</scope>
    <source>
        <strain evidence="3">cv. Old Blush</strain>
    </source>
</reference>
<dbReference type="STRING" id="74649.A0A2P6PSL2"/>
<dbReference type="PANTHER" id="PTHR44259">
    <property type="entry name" value="OS07G0183000 PROTEIN-RELATED"/>
    <property type="match status" value="1"/>
</dbReference>
<evidence type="ECO:0000259" key="1">
    <source>
        <dbReference type="Pfam" id="PF03478"/>
    </source>
</evidence>
<dbReference type="InterPro" id="IPR050942">
    <property type="entry name" value="F-box_BR-signaling"/>
</dbReference>
<accession>A0A2P6PSL2</accession>
<name>A0A2P6PSL2_ROSCH</name>
<keyword evidence="3" id="KW-1185">Reference proteome</keyword>
<protein>
    <recommendedName>
        <fullName evidence="1">KIB1-4 beta-propeller domain-containing protein</fullName>
    </recommendedName>
</protein>
<proteinExistence type="predicted"/>
<comment type="caution">
    <text evidence="2">The sequence shown here is derived from an EMBL/GenBank/DDBJ whole genome shotgun (WGS) entry which is preliminary data.</text>
</comment>